<evidence type="ECO:0000313" key="2">
    <source>
        <dbReference type="EMBL" id="MDE1465395.1"/>
    </source>
</evidence>
<comment type="caution">
    <text evidence="2">The sequence shown here is derived from an EMBL/GenBank/DDBJ whole genome shotgun (WGS) entry which is preliminary data.</text>
</comment>
<dbReference type="EMBL" id="JAPMOU010000061">
    <property type="protein sequence ID" value="MDE1465395.1"/>
    <property type="molecule type" value="Genomic_DNA"/>
</dbReference>
<sequence>MLKKTTLALLTTSLLSGNALAGITLCSTNYPNEIVFHCDHKLAPFPIPASENSTQCWSLGGISDVSWFAMKIQGLDGHCVLVDHKDNLVLGGFDLSITTNNNEGKVSNARFEESQFLVNISPASGEYLKEVTVNIINLQ</sequence>
<organism evidence="2 3">
    <name type="scientific">Spartinivicinus poritis</name>
    <dbReference type="NCBI Taxonomy" id="2994640"/>
    <lineage>
        <taxon>Bacteria</taxon>
        <taxon>Pseudomonadati</taxon>
        <taxon>Pseudomonadota</taxon>
        <taxon>Gammaproteobacteria</taxon>
        <taxon>Oceanospirillales</taxon>
        <taxon>Zooshikellaceae</taxon>
        <taxon>Spartinivicinus</taxon>
    </lineage>
</organism>
<keyword evidence="1" id="KW-0732">Signal</keyword>
<accession>A0ABT5UG78</accession>
<dbReference type="RefSeq" id="WP_274691702.1">
    <property type="nucleotide sequence ID" value="NZ_JAPMOU010000061.1"/>
</dbReference>
<gene>
    <name evidence="2" type="ORF">ORQ98_25845</name>
</gene>
<evidence type="ECO:0008006" key="4">
    <source>
        <dbReference type="Google" id="ProtNLM"/>
    </source>
</evidence>
<dbReference type="Proteomes" id="UP001528823">
    <property type="component" value="Unassembled WGS sequence"/>
</dbReference>
<evidence type="ECO:0000256" key="1">
    <source>
        <dbReference type="SAM" id="SignalP"/>
    </source>
</evidence>
<feature type="signal peptide" evidence="1">
    <location>
        <begin position="1"/>
        <end position="21"/>
    </location>
</feature>
<protein>
    <recommendedName>
        <fullName evidence="4">Secreted protein</fullName>
    </recommendedName>
</protein>
<proteinExistence type="predicted"/>
<feature type="chain" id="PRO_5045643619" description="Secreted protein" evidence="1">
    <location>
        <begin position="22"/>
        <end position="139"/>
    </location>
</feature>
<name>A0ABT5UG78_9GAMM</name>
<evidence type="ECO:0000313" key="3">
    <source>
        <dbReference type="Proteomes" id="UP001528823"/>
    </source>
</evidence>
<keyword evidence="3" id="KW-1185">Reference proteome</keyword>
<reference evidence="2 3" key="1">
    <citation type="submission" date="2022-11" db="EMBL/GenBank/DDBJ databases">
        <title>Spartinivicinus poritis sp. nov., isolated from scleractinian coral Porites lutea.</title>
        <authorList>
            <person name="Zhang G."/>
            <person name="Cai L."/>
            <person name="Wei Q."/>
        </authorList>
    </citation>
    <scope>NUCLEOTIDE SEQUENCE [LARGE SCALE GENOMIC DNA]</scope>
    <source>
        <strain evidence="2 3">A2-2</strain>
    </source>
</reference>